<comment type="caution">
    <text evidence="9">The sequence shown here is derived from an EMBL/GenBank/DDBJ whole genome shotgun (WGS) entry which is preliminary data.</text>
</comment>
<dbReference type="PROSITE" id="PS00105">
    <property type="entry name" value="AA_TRANSFER_CLASS_1"/>
    <property type="match status" value="1"/>
</dbReference>
<dbReference type="GO" id="GO:0004069">
    <property type="term" value="F:L-aspartate:2-oxoglutarate aminotransferase activity"/>
    <property type="evidence" value="ECO:0007669"/>
    <property type="project" value="UniProtKB-EC"/>
</dbReference>
<evidence type="ECO:0000256" key="2">
    <source>
        <dbReference type="ARBA" id="ARBA00007441"/>
    </source>
</evidence>
<keyword evidence="4 7" id="KW-0808">Transferase</keyword>
<accession>A0A7X2D2Z2</accession>
<dbReference type="AlphaFoldDB" id="A0A7X2D2Z2"/>
<dbReference type="InterPro" id="IPR015424">
    <property type="entry name" value="PyrdxlP-dep_Trfase"/>
</dbReference>
<dbReference type="Proteomes" id="UP000434582">
    <property type="component" value="Unassembled WGS sequence"/>
</dbReference>
<evidence type="ECO:0000313" key="10">
    <source>
        <dbReference type="Proteomes" id="UP000434582"/>
    </source>
</evidence>
<dbReference type="RefSeq" id="WP_153343577.1">
    <property type="nucleotide sequence ID" value="NZ_WIVE01000026.1"/>
</dbReference>
<dbReference type="OrthoDB" id="9804407at2"/>
<dbReference type="InterPro" id="IPR004838">
    <property type="entry name" value="NHTrfase_class1_PyrdxlP-BS"/>
</dbReference>
<sequence length="385" mass="41203">MALKVADRAMVPPFIVMDVMSAAAAREAAGERVFHLEVGQPGTGLPRAAAARLAHLIETEPLGYTVALGIPALRERIARLYRDEHGATIPPERILVTTGSSAGFQLAFLAAFEPGDRVGLAAPGYPAYRHILKALGIEPVILPVGPDSRYQPTVAVLEESGEALDGLILASPSNPTGTVIPADELRALTAWCDARGVRLISDEIYHGIVYRDPALSAAGLSENAIVINSFSKYYAMTGWRLGWMVAPPDMIRPLECLAQNMFISAPTLSQHAGLFAMDCTEELQANVARYAANRALLLDALPKAGFDRLAPADGAFYLYADVSRLTNDSPAFCARVLRETGVAITPGLDFDADQGHRFVRVSFAGSTEDMAEAAARLTAWMAEQG</sequence>
<keyword evidence="10" id="KW-1185">Reference proteome</keyword>
<gene>
    <name evidence="9" type="ORF">GHC57_09625</name>
</gene>
<comment type="similarity">
    <text evidence="2 7">Belongs to the class-I pyridoxal-phosphate-dependent aminotransferase family.</text>
</comment>
<evidence type="ECO:0000256" key="7">
    <source>
        <dbReference type="RuleBase" id="RU000481"/>
    </source>
</evidence>
<dbReference type="Pfam" id="PF00155">
    <property type="entry name" value="Aminotran_1_2"/>
    <property type="match status" value="1"/>
</dbReference>
<evidence type="ECO:0000259" key="8">
    <source>
        <dbReference type="Pfam" id="PF00155"/>
    </source>
</evidence>
<proteinExistence type="inferred from homology"/>
<feature type="domain" description="Aminotransferase class I/classII large" evidence="8">
    <location>
        <begin position="33"/>
        <end position="377"/>
    </location>
</feature>
<dbReference type="EMBL" id="WIVE01000026">
    <property type="protein sequence ID" value="MQX36774.1"/>
    <property type="molecule type" value="Genomic_DNA"/>
</dbReference>
<name>A0A7X2D2Z2_9PROT</name>
<evidence type="ECO:0000313" key="9">
    <source>
        <dbReference type="EMBL" id="MQX36774.1"/>
    </source>
</evidence>
<evidence type="ECO:0000256" key="6">
    <source>
        <dbReference type="ARBA" id="ARBA00049185"/>
    </source>
</evidence>
<organism evidence="9 10">
    <name type="scientific">Roseospira navarrensis</name>
    <dbReference type="NCBI Taxonomy" id="140058"/>
    <lineage>
        <taxon>Bacteria</taxon>
        <taxon>Pseudomonadati</taxon>
        <taxon>Pseudomonadota</taxon>
        <taxon>Alphaproteobacteria</taxon>
        <taxon>Rhodospirillales</taxon>
        <taxon>Rhodospirillaceae</taxon>
        <taxon>Roseospira</taxon>
    </lineage>
</organism>
<dbReference type="InterPro" id="IPR050596">
    <property type="entry name" value="AspAT/PAT-like"/>
</dbReference>
<dbReference type="EC" id="2.6.1.-" evidence="7"/>
<dbReference type="SUPFAM" id="SSF53383">
    <property type="entry name" value="PLP-dependent transferases"/>
    <property type="match status" value="1"/>
</dbReference>
<evidence type="ECO:0000256" key="1">
    <source>
        <dbReference type="ARBA" id="ARBA00001933"/>
    </source>
</evidence>
<dbReference type="PANTHER" id="PTHR46383:SF2">
    <property type="entry name" value="AMINOTRANSFERASE"/>
    <property type="match status" value="1"/>
</dbReference>
<comment type="catalytic activity">
    <reaction evidence="6">
        <text>L-aspartate + 2-oxoglutarate = oxaloacetate + L-glutamate</text>
        <dbReference type="Rhea" id="RHEA:21824"/>
        <dbReference type="ChEBI" id="CHEBI:16452"/>
        <dbReference type="ChEBI" id="CHEBI:16810"/>
        <dbReference type="ChEBI" id="CHEBI:29985"/>
        <dbReference type="ChEBI" id="CHEBI:29991"/>
        <dbReference type="EC" id="2.6.1.1"/>
    </reaction>
</comment>
<dbReference type="GO" id="GO:0006520">
    <property type="term" value="P:amino acid metabolic process"/>
    <property type="evidence" value="ECO:0007669"/>
    <property type="project" value="InterPro"/>
</dbReference>
<protein>
    <recommendedName>
        <fullName evidence="7">Aminotransferase</fullName>
        <ecNumber evidence="7">2.6.1.-</ecNumber>
    </recommendedName>
</protein>
<evidence type="ECO:0000256" key="3">
    <source>
        <dbReference type="ARBA" id="ARBA00022576"/>
    </source>
</evidence>
<dbReference type="InterPro" id="IPR015421">
    <property type="entry name" value="PyrdxlP-dep_Trfase_major"/>
</dbReference>
<dbReference type="Gene3D" id="3.40.640.10">
    <property type="entry name" value="Type I PLP-dependent aspartate aminotransferase-like (Major domain)"/>
    <property type="match status" value="1"/>
</dbReference>
<keyword evidence="3 7" id="KW-0032">Aminotransferase</keyword>
<evidence type="ECO:0000256" key="5">
    <source>
        <dbReference type="ARBA" id="ARBA00022898"/>
    </source>
</evidence>
<dbReference type="GO" id="GO:0030170">
    <property type="term" value="F:pyridoxal phosphate binding"/>
    <property type="evidence" value="ECO:0007669"/>
    <property type="project" value="InterPro"/>
</dbReference>
<keyword evidence="5" id="KW-0663">Pyridoxal phosphate</keyword>
<comment type="cofactor">
    <cofactor evidence="1 7">
        <name>pyridoxal 5'-phosphate</name>
        <dbReference type="ChEBI" id="CHEBI:597326"/>
    </cofactor>
</comment>
<dbReference type="InterPro" id="IPR004839">
    <property type="entry name" value="Aminotransferase_I/II_large"/>
</dbReference>
<evidence type="ECO:0000256" key="4">
    <source>
        <dbReference type="ARBA" id="ARBA00022679"/>
    </source>
</evidence>
<dbReference type="CDD" id="cd00609">
    <property type="entry name" value="AAT_like"/>
    <property type="match status" value="1"/>
</dbReference>
<reference evidence="9 10" key="1">
    <citation type="submission" date="2019-10" db="EMBL/GenBank/DDBJ databases">
        <title>Draft whole-genome sequence of the purple nonsulfur photosynthetic bacterium Roseospira navarrensis DSM 15114.</title>
        <authorList>
            <person name="Kyndt J.A."/>
            <person name="Meyer T.E."/>
        </authorList>
    </citation>
    <scope>NUCLEOTIDE SEQUENCE [LARGE SCALE GENOMIC DNA]</scope>
    <source>
        <strain evidence="9 10">DSM 15114</strain>
    </source>
</reference>
<dbReference type="PANTHER" id="PTHR46383">
    <property type="entry name" value="ASPARTATE AMINOTRANSFERASE"/>
    <property type="match status" value="1"/>
</dbReference>